<evidence type="ECO:0000313" key="3">
    <source>
        <dbReference type="Proteomes" id="UP001515480"/>
    </source>
</evidence>
<comment type="caution">
    <text evidence="2">The sequence shown here is derived from an EMBL/GenBank/DDBJ whole genome shotgun (WGS) entry which is preliminary data.</text>
</comment>
<dbReference type="Proteomes" id="UP001515480">
    <property type="component" value="Unassembled WGS sequence"/>
</dbReference>
<sequence length="630" mass="67664">MLPLYLSAASSARSSRQCASSATTGYTRLSDLSMRELTRDLSAGCFADRVGGHQAVYPTKETCASSLSHGRTSTGRRTPPPRQRRAATLELSFESPTPAPSIRVVVRGNCEAVPLARAFAAEANLSARVKACVAVSPHAGCALPAAGGAGFKVVRYTGQHIVTSRRPPRIQMAMGHAPQMAPHETERTYSLLDQGLCEVCSPPAVTQHADSLRILSSFPIPARSAADPSPPRYNLTVLVTFRAVVAGPHLLYARVEYASAAAALAPCDRRGGGACSNDGGPLDAYRGRLLGLRVRGSPFRVVVPPRRALIGGGGVAAWEASLPACTSVHLANLKEGFYLARDAAALRRPVSSWSFSPRDCKLADSSCRDVIRCLQGHRITMLGDSMMQYTRYAVARELGYANYFFAPCLNFNPRLWGVKRPYASAGQIDHSDLTKRVGKTGLTLGGLFEWQRQRHLNASLREGPECAGILVLNLAGLHNARDGMLTDEAFGAALRRTLQLALSSGFSRVIYALTTSVHPLGYPTAAKLPQSLWSLNSLRVEETNVLALKVLKEFPSIGVVDMHSPTALLDAGGNGCRDIRHFSADVYSTLARLMTSAACDPQSNDTSRTPYETSEYGTGSPPHTRVLHLS</sequence>
<evidence type="ECO:0008006" key="4">
    <source>
        <dbReference type="Google" id="ProtNLM"/>
    </source>
</evidence>
<proteinExistence type="predicted"/>
<feature type="compositionally biased region" description="Polar residues" evidence="1">
    <location>
        <begin position="601"/>
        <end position="617"/>
    </location>
</feature>
<gene>
    <name evidence="2" type="ORF">AB1Y20_007049</name>
</gene>
<evidence type="ECO:0000256" key="1">
    <source>
        <dbReference type="SAM" id="MobiDB-lite"/>
    </source>
</evidence>
<keyword evidence="3" id="KW-1185">Reference proteome</keyword>
<feature type="region of interest" description="Disordered" evidence="1">
    <location>
        <begin position="62"/>
        <end position="83"/>
    </location>
</feature>
<accession>A0AB34J072</accession>
<feature type="region of interest" description="Disordered" evidence="1">
    <location>
        <begin position="599"/>
        <end position="630"/>
    </location>
</feature>
<evidence type="ECO:0000313" key="2">
    <source>
        <dbReference type="EMBL" id="KAL1510762.1"/>
    </source>
</evidence>
<organism evidence="2 3">
    <name type="scientific">Prymnesium parvum</name>
    <name type="common">Toxic golden alga</name>
    <dbReference type="NCBI Taxonomy" id="97485"/>
    <lineage>
        <taxon>Eukaryota</taxon>
        <taxon>Haptista</taxon>
        <taxon>Haptophyta</taxon>
        <taxon>Prymnesiophyceae</taxon>
        <taxon>Prymnesiales</taxon>
        <taxon>Prymnesiaceae</taxon>
        <taxon>Prymnesium</taxon>
    </lineage>
</organism>
<name>A0AB34J072_PRYPA</name>
<reference evidence="2 3" key="1">
    <citation type="journal article" date="2024" name="Science">
        <title>Giant polyketide synthase enzymes in the biosynthesis of giant marine polyether toxins.</title>
        <authorList>
            <person name="Fallon T.R."/>
            <person name="Shende V.V."/>
            <person name="Wierzbicki I.H."/>
            <person name="Pendleton A.L."/>
            <person name="Watervoot N.F."/>
            <person name="Auber R.P."/>
            <person name="Gonzalez D.J."/>
            <person name="Wisecaver J.H."/>
            <person name="Moore B.S."/>
        </authorList>
    </citation>
    <scope>NUCLEOTIDE SEQUENCE [LARGE SCALE GENOMIC DNA]</scope>
    <source>
        <strain evidence="2 3">12B1</strain>
    </source>
</reference>
<protein>
    <recommendedName>
        <fullName evidence="4">SGNH hydrolase-type esterase domain-containing protein</fullName>
    </recommendedName>
</protein>
<dbReference type="EMBL" id="JBGBPQ010000015">
    <property type="protein sequence ID" value="KAL1510762.1"/>
    <property type="molecule type" value="Genomic_DNA"/>
</dbReference>
<dbReference type="AlphaFoldDB" id="A0AB34J072"/>